<evidence type="ECO:0000256" key="1">
    <source>
        <dbReference type="SAM" id="SignalP"/>
    </source>
</evidence>
<protein>
    <submittedName>
        <fullName evidence="2">Uncharacterized protein</fullName>
    </submittedName>
</protein>
<dbReference type="EMBL" id="CADCVS010000351">
    <property type="protein sequence ID" value="CAA9514914.1"/>
    <property type="molecule type" value="Genomic_DNA"/>
</dbReference>
<feature type="chain" id="PRO_5026744476" evidence="1">
    <location>
        <begin position="23"/>
        <end position="124"/>
    </location>
</feature>
<sequence length="124" mass="13812">MRALVVSLAVAACLIAAAPAGAAWTGSGTCKVPAGQRESFPNVTSKTRLRTKNVPCYEAAFSVEDAARKGLLEPSRPARFEFRSFGARWVHDWTCRRTKREEHFSFSCRDEDGGTMSFRRPRSR</sequence>
<keyword evidence="1" id="KW-0732">Signal</keyword>
<dbReference type="AlphaFoldDB" id="A0A6J4T6W8"/>
<evidence type="ECO:0000313" key="2">
    <source>
        <dbReference type="EMBL" id="CAA9514914.1"/>
    </source>
</evidence>
<organism evidence="2">
    <name type="scientific">uncultured Solirubrobacteraceae bacterium</name>
    <dbReference type="NCBI Taxonomy" id="1162706"/>
    <lineage>
        <taxon>Bacteria</taxon>
        <taxon>Bacillati</taxon>
        <taxon>Actinomycetota</taxon>
        <taxon>Thermoleophilia</taxon>
        <taxon>Solirubrobacterales</taxon>
        <taxon>Solirubrobacteraceae</taxon>
        <taxon>environmental samples</taxon>
    </lineage>
</organism>
<name>A0A6J4T6W8_9ACTN</name>
<gene>
    <name evidence="2" type="ORF">AVDCRST_MAG30-2703</name>
</gene>
<feature type="signal peptide" evidence="1">
    <location>
        <begin position="1"/>
        <end position="22"/>
    </location>
</feature>
<accession>A0A6J4T6W8</accession>
<proteinExistence type="predicted"/>
<reference evidence="2" key="1">
    <citation type="submission" date="2020-02" db="EMBL/GenBank/DDBJ databases">
        <authorList>
            <person name="Meier V. D."/>
        </authorList>
    </citation>
    <scope>NUCLEOTIDE SEQUENCE</scope>
    <source>
        <strain evidence="2">AVDCRST_MAG30</strain>
    </source>
</reference>